<evidence type="ECO:0000313" key="1">
    <source>
        <dbReference type="EMBL" id="MDN4526489.1"/>
    </source>
</evidence>
<accession>A0ABT8I0J6</accession>
<reference evidence="1" key="1">
    <citation type="submission" date="2023-07" db="EMBL/GenBank/DDBJ databases">
        <title>Fictibacillus sp. isolated from freshwater pond.</title>
        <authorList>
            <person name="Kirdat K."/>
            <person name="Bhat A."/>
            <person name="Mourya A."/>
            <person name="Yadav A."/>
        </authorList>
    </citation>
    <scope>NUCLEOTIDE SEQUENCE</scope>
    <source>
        <strain evidence="1">NE201</strain>
    </source>
</reference>
<proteinExistence type="predicted"/>
<evidence type="ECO:0000313" key="2">
    <source>
        <dbReference type="Proteomes" id="UP001172721"/>
    </source>
</evidence>
<protein>
    <submittedName>
        <fullName evidence="1">Uncharacterized protein</fullName>
    </submittedName>
</protein>
<dbReference type="Proteomes" id="UP001172721">
    <property type="component" value="Unassembled WGS sequence"/>
</dbReference>
<dbReference type="EMBL" id="JAUHTR010000012">
    <property type="protein sequence ID" value="MDN4526489.1"/>
    <property type="molecule type" value="Genomic_DNA"/>
</dbReference>
<gene>
    <name evidence="1" type="ORF">QYB97_18560</name>
</gene>
<dbReference type="RefSeq" id="WP_301167515.1">
    <property type="nucleotide sequence ID" value="NZ_JAUHTR010000012.1"/>
</dbReference>
<keyword evidence="2" id="KW-1185">Reference proteome</keyword>
<name>A0ABT8I0J6_9BACL</name>
<comment type="caution">
    <text evidence="1">The sequence shown here is derived from an EMBL/GenBank/DDBJ whole genome shotgun (WGS) entry which is preliminary data.</text>
</comment>
<sequence>MSLRRRAGKARKPVNVINFGAAGKRDSNARNRVAPQNQISNVSRKLPLSIDVNWIVDASDSFIPTSWDIAALTGITAYRLISNPFDSIYAYRLEFINTKNYDYYFRDASGDVYEVNTFRNGTHYVEYNSSAPNIIHIYGS</sequence>
<organism evidence="1 2">
    <name type="scientific">Fictibacillus fluitans</name>
    <dbReference type="NCBI Taxonomy" id="3058422"/>
    <lineage>
        <taxon>Bacteria</taxon>
        <taxon>Bacillati</taxon>
        <taxon>Bacillota</taxon>
        <taxon>Bacilli</taxon>
        <taxon>Bacillales</taxon>
        <taxon>Fictibacillaceae</taxon>
        <taxon>Fictibacillus</taxon>
    </lineage>
</organism>